<reference evidence="9 10" key="1">
    <citation type="submission" date="2017-01" db="EMBL/GenBank/DDBJ databases">
        <title>Novel large sulfur bacteria in the metagenomes of groundwater-fed chemosynthetic microbial mats in the Lake Huron basin.</title>
        <authorList>
            <person name="Sharrar A.M."/>
            <person name="Flood B.E."/>
            <person name="Bailey J.V."/>
            <person name="Jones D.S."/>
            <person name="Biddanda B."/>
            <person name="Ruberg S.A."/>
            <person name="Marcus D.N."/>
            <person name="Dick G.J."/>
        </authorList>
    </citation>
    <scope>NUCLEOTIDE SEQUENCE [LARGE SCALE GENOMIC DNA]</scope>
    <source>
        <strain evidence="9">A8</strain>
    </source>
</reference>
<comment type="caution">
    <text evidence="9">The sequence shown here is derived from an EMBL/GenBank/DDBJ whole genome shotgun (WGS) entry which is preliminary data.</text>
</comment>
<organism evidence="9 10">
    <name type="scientific">Thiothrix lacustris</name>
    <dbReference type="NCBI Taxonomy" id="525917"/>
    <lineage>
        <taxon>Bacteria</taxon>
        <taxon>Pseudomonadati</taxon>
        <taxon>Pseudomonadota</taxon>
        <taxon>Gammaproteobacteria</taxon>
        <taxon>Thiotrichales</taxon>
        <taxon>Thiotrichaceae</taxon>
        <taxon>Thiothrix</taxon>
    </lineage>
</organism>
<dbReference type="Gene3D" id="3.40.50.720">
    <property type="entry name" value="NAD(P)-binding Rossmann-like Domain"/>
    <property type="match status" value="1"/>
</dbReference>
<sequence>MIYRIALAGLGNVGASVLAILHREEQSLRKRYGVQFLVTGVAELGGGALDPNGLDLGLLLDTLQAKRPVADLPTIGRPGMMAIDLLEHAKPDMLLEATPVNLEHGQPGLGLVQAALQRGIHSILANKGPAALAFRELASMSDWGAGWGADFNPHFIPVTGIKPAPKLRFNACVAGALPTTTIGSRDLAGCRVQRMEAVFNGTTQYILRAMEDGHSYAEALADAQRRGIAETDPSLDVDGWDAAAKLVIAANAVLGQPTQLSDVEVHGIRTLSNETVQQALADGQRIVLVCLAELSDDRYQLSVKPTPLPLDHPLCRITPDEMAVVYYTQDVERLSIASSEPGPEPAAAAMIRDMLDIIRSDFERNA</sequence>
<dbReference type="GO" id="GO:0004412">
    <property type="term" value="F:homoserine dehydrogenase activity"/>
    <property type="evidence" value="ECO:0007669"/>
    <property type="project" value="UniProtKB-EC"/>
</dbReference>
<dbReference type="SUPFAM" id="SSF55347">
    <property type="entry name" value="Glyceraldehyde-3-phosphate dehydrogenase-like, C-terminal domain"/>
    <property type="match status" value="1"/>
</dbReference>
<dbReference type="InterPro" id="IPR036291">
    <property type="entry name" value="NAD(P)-bd_dom_sf"/>
</dbReference>
<dbReference type="Proteomes" id="UP000192491">
    <property type="component" value="Unassembled WGS sequence"/>
</dbReference>
<accession>A0A1Y1QY28</accession>
<dbReference type="UniPathway" id="UPA00051">
    <property type="reaction ID" value="UER00465"/>
</dbReference>
<name>A0A1Y1QY28_9GAMM</name>
<evidence type="ECO:0000313" key="9">
    <source>
        <dbReference type="EMBL" id="OQX16412.1"/>
    </source>
</evidence>
<dbReference type="SUPFAM" id="SSF51735">
    <property type="entry name" value="NAD(P)-binding Rossmann-fold domains"/>
    <property type="match status" value="1"/>
</dbReference>
<evidence type="ECO:0000256" key="1">
    <source>
        <dbReference type="ARBA" id="ARBA00006753"/>
    </source>
</evidence>
<evidence type="ECO:0000256" key="4">
    <source>
        <dbReference type="PIRNR" id="PIRNR036497"/>
    </source>
</evidence>
<comment type="similarity">
    <text evidence="1 4 7">Belongs to the homoserine dehydrogenase family.</text>
</comment>
<feature type="binding site" evidence="6">
    <location>
        <position position="127"/>
    </location>
    <ligand>
        <name>NADPH</name>
        <dbReference type="ChEBI" id="CHEBI:57783"/>
    </ligand>
</feature>
<keyword evidence="4 6" id="KW-0521">NADP</keyword>
<dbReference type="GO" id="GO:0009088">
    <property type="term" value="P:threonine biosynthetic process"/>
    <property type="evidence" value="ECO:0007669"/>
    <property type="project" value="UniProtKB-UniPathway"/>
</dbReference>
<evidence type="ECO:0000256" key="3">
    <source>
        <dbReference type="ARBA" id="ARBA00023002"/>
    </source>
</evidence>
<feature type="binding site" evidence="6">
    <location>
        <position position="230"/>
    </location>
    <ligand>
        <name>L-homoserine</name>
        <dbReference type="ChEBI" id="CHEBI:57476"/>
    </ligand>
</feature>
<dbReference type="PANTHER" id="PTHR43331:SF1">
    <property type="entry name" value="HOMOSERINE DEHYDROGENASE"/>
    <property type="match status" value="1"/>
</dbReference>
<dbReference type="InterPro" id="IPR019811">
    <property type="entry name" value="HDH_CS"/>
</dbReference>
<evidence type="ECO:0000256" key="7">
    <source>
        <dbReference type="RuleBase" id="RU004171"/>
    </source>
</evidence>
<dbReference type="PANTHER" id="PTHR43331">
    <property type="entry name" value="HOMOSERINE DEHYDROGENASE"/>
    <property type="match status" value="1"/>
</dbReference>
<keyword evidence="3 4" id="KW-0560">Oxidoreductase</keyword>
<dbReference type="EMBL" id="MTEJ01000005">
    <property type="protein sequence ID" value="OQX16412.1"/>
    <property type="molecule type" value="Genomic_DNA"/>
</dbReference>
<comment type="catalytic activity">
    <reaction evidence="4">
        <text>L-homoserine + NADP(+) = L-aspartate 4-semialdehyde + NADPH + H(+)</text>
        <dbReference type="Rhea" id="RHEA:15761"/>
        <dbReference type="ChEBI" id="CHEBI:15378"/>
        <dbReference type="ChEBI" id="CHEBI:57476"/>
        <dbReference type="ChEBI" id="CHEBI:57783"/>
        <dbReference type="ChEBI" id="CHEBI:58349"/>
        <dbReference type="ChEBI" id="CHEBI:537519"/>
        <dbReference type="EC" id="1.1.1.3"/>
    </reaction>
</comment>
<feature type="active site" description="Proton donor" evidence="5">
    <location>
        <position position="245"/>
    </location>
</feature>
<proteinExistence type="inferred from homology"/>
<dbReference type="PIRSF" id="PIRSF036497">
    <property type="entry name" value="HDH_short"/>
    <property type="match status" value="1"/>
</dbReference>
<dbReference type="GO" id="GO:0009086">
    <property type="term" value="P:methionine biosynthetic process"/>
    <property type="evidence" value="ECO:0007669"/>
    <property type="project" value="UniProtKB-KW"/>
</dbReference>
<dbReference type="AlphaFoldDB" id="A0A1Y1QY28"/>
<evidence type="ECO:0000313" key="10">
    <source>
        <dbReference type="Proteomes" id="UP000192491"/>
    </source>
</evidence>
<keyword evidence="4" id="KW-0486">Methionine biosynthesis</keyword>
<feature type="binding site" evidence="6">
    <location>
        <begin position="9"/>
        <end position="14"/>
    </location>
    <ligand>
        <name>NADP(+)</name>
        <dbReference type="ChEBI" id="CHEBI:58349"/>
    </ligand>
</feature>
<keyword evidence="4" id="KW-0791">Threonine biosynthesis</keyword>
<dbReference type="InterPro" id="IPR022697">
    <property type="entry name" value="HDH_short"/>
</dbReference>
<dbReference type="InterPro" id="IPR001342">
    <property type="entry name" value="HDH_cat"/>
</dbReference>
<dbReference type="Pfam" id="PF00742">
    <property type="entry name" value="Homoserine_dh"/>
    <property type="match status" value="1"/>
</dbReference>
<dbReference type="UniPathway" id="UPA00050">
    <property type="reaction ID" value="UER00063"/>
</dbReference>
<feature type="domain" description="Homoserine dehydrogenase catalytic" evidence="8">
    <location>
        <begin position="182"/>
        <end position="355"/>
    </location>
</feature>
<dbReference type="FunFam" id="3.30.360.10:FF:000005">
    <property type="entry name" value="Homoserine dehydrogenase"/>
    <property type="match status" value="1"/>
</dbReference>
<evidence type="ECO:0000256" key="6">
    <source>
        <dbReference type="PIRSR" id="PIRSR036497-2"/>
    </source>
</evidence>
<keyword evidence="4" id="KW-0028">Amino-acid biosynthesis</keyword>
<dbReference type="Gene3D" id="3.30.360.10">
    <property type="entry name" value="Dihydrodipicolinate Reductase, domain 2"/>
    <property type="match status" value="1"/>
</dbReference>
<evidence type="ECO:0000256" key="5">
    <source>
        <dbReference type="PIRSR" id="PIRSR036497-1"/>
    </source>
</evidence>
<evidence type="ECO:0000259" key="8">
    <source>
        <dbReference type="Pfam" id="PF00742"/>
    </source>
</evidence>
<gene>
    <name evidence="9" type="ORF">BWK73_03990</name>
</gene>
<dbReference type="EC" id="1.1.1.3" evidence="2 4"/>
<protein>
    <recommendedName>
        <fullName evidence="2 4">Homoserine dehydrogenase</fullName>
        <shortName evidence="4">HDH</shortName>
        <ecNumber evidence="2 4">1.1.1.3</ecNumber>
    </recommendedName>
</protein>
<evidence type="ECO:0000256" key="2">
    <source>
        <dbReference type="ARBA" id="ARBA00013213"/>
    </source>
</evidence>
<dbReference type="PROSITE" id="PS01042">
    <property type="entry name" value="HOMOSER_DHGENASE"/>
    <property type="match status" value="1"/>
</dbReference>